<name>A0A8S3QJ55_MYTED</name>
<dbReference type="OrthoDB" id="10652355at2759"/>
<proteinExistence type="predicted"/>
<dbReference type="Proteomes" id="UP000683360">
    <property type="component" value="Unassembled WGS sequence"/>
</dbReference>
<dbReference type="AlphaFoldDB" id="A0A8S3QJ55"/>
<organism evidence="2 3">
    <name type="scientific">Mytilus edulis</name>
    <name type="common">Blue mussel</name>
    <dbReference type="NCBI Taxonomy" id="6550"/>
    <lineage>
        <taxon>Eukaryota</taxon>
        <taxon>Metazoa</taxon>
        <taxon>Spiralia</taxon>
        <taxon>Lophotrochozoa</taxon>
        <taxon>Mollusca</taxon>
        <taxon>Bivalvia</taxon>
        <taxon>Autobranchia</taxon>
        <taxon>Pteriomorphia</taxon>
        <taxon>Mytilida</taxon>
        <taxon>Mytiloidea</taxon>
        <taxon>Mytilidae</taxon>
        <taxon>Mytilinae</taxon>
        <taxon>Mytilus</taxon>
    </lineage>
</organism>
<accession>A0A8S3QJ55</accession>
<evidence type="ECO:0000313" key="3">
    <source>
        <dbReference type="Proteomes" id="UP000683360"/>
    </source>
</evidence>
<comment type="caution">
    <text evidence="2">The sequence shown here is derived from an EMBL/GenBank/DDBJ whole genome shotgun (WGS) entry which is preliminary data.</text>
</comment>
<feature type="region of interest" description="Disordered" evidence="1">
    <location>
        <begin position="1"/>
        <end position="23"/>
    </location>
</feature>
<evidence type="ECO:0000256" key="1">
    <source>
        <dbReference type="SAM" id="MobiDB-lite"/>
    </source>
</evidence>
<protein>
    <submittedName>
        <fullName evidence="2">Uncharacterized protein</fullName>
    </submittedName>
</protein>
<evidence type="ECO:0000313" key="2">
    <source>
        <dbReference type="EMBL" id="CAG2196395.1"/>
    </source>
</evidence>
<keyword evidence="3" id="KW-1185">Reference proteome</keyword>
<sequence length="336" mass="39165">MPYPVPRSNRQSHKRRPIENDNNHGVSVFTLYQHVHHGDDQQREDAIRVQTIDTCKEMYADEPPEAILYCFGITQPLFEEMEKTIPNIVFHEGLPTMDTVREFSADRRHRLVVLDDLMHQTIERLVSDPKPIRTRIQVENHRPQHDVLGSDEKRERRLPDHNLGATTLSRTLEDTDAELRGRHIDPLRLLNRRPGAKFRRYLSIEDPSIPGRRYDGLRSTEIIRGTNTPQSSGMSRLLDTHHHFLHLLRTAKKDQRKALLKTIDKSQLKALCEIAHNIIKGTIVLTPSEKLRLKRFKKIINILGRKSSTRKERIQALHRGTAAVVRLLDVVERWRK</sequence>
<gene>
    <name evidence="2" type="ORF">MEDL_11282</name>
</gene>
<feature type="region of interest" description="Disordered" evidence="1">
    <location>
        <begin position="141"/>
        <end position="160"/>
    </location>
</feature>
<dbReference type="EMBL" id="CAJPWZ010000558">
    <property type="protein sequence ID" value="CAG2196395.1"/>
    <property type="molecule type" value="Genomic_DNA"/>
</dbReference>
<reference evidence="2" key="1">
    <citation type="submission" date="2021-03" db="EMBL/GenBank/DDBJ databases">
        <authorList>
            <person name="Bekaert M."/>
        </authorList>
    </citation>
    <scope>NUCLEOTIDE SEQUENCE</scope>
</reference>